<evidence type="ECO:0000259" key="5">
    <source>
        <dbReference type="PROSITE" id="PS50931"/>
    </source>
</evidence>
<name>A0A7H0H5I3_9ACTN</name>
<dbReference type="GO" id="GO:0032993">
    <property type="term" value="C:protein-DNA complex"/>
    <property type="evidence" value="ECO:0007669"/>
    <property type="project" value="TreeGrafter"/>
</dbReference>
<keyword evidence="2" id="KW-0805">Transcription regulation</keyword>
<dbReference type="Gene3D" id="1.10.10.10">
    <property type="entry name" value="Winged helix-like DNA-binding domain superfamily/Winged helix DNA-binding domain"/>
    <property type="match status" value="1"/>
</dbReference>
<gene>
    <name evidence="6" type="ORF">H9L22_17030</name>
</gene>
<accession>A0A7H0H5I3</accession>
<dbReference type="FunFam" id="1.10.10.10:FF:000001">
    <property type="entry name" value="LysR family transcriptional regulator"/>
    <property type="match status" value="1"/>
</dbReference>
<dbReference type="CDD" id="cd08423">
    <property type="entry name" value="PBP2_LTTR_like_6"/>
    <property type="match status" value="1"/>
</dbReference>
<protein>
    <submittedName>
        <fullName evidence="6">LysR family transcriptional regulator</fullName>
    </submittedName>
</protein>
<dbReference type="PANTHER" id="PTHR30346">
    <property type="entry name" value="TRANSCRIPTIONAL DUAL REGULATOR HCAR-RELATED"/>
    <property type="match status" value="1"/>
</dbReference>
<reference evidence="6 7" key="1">
    <citation type="submission" date="2020-08" db="EMBL/GenBank/DDBJ databases">
        <title>Genome sequence of Tessaracoccus defluvii JCM 17540T.</title>
        <authorList>
            <person name="Hyun D.-W."/>
            <person name="Bae J.-W."/>
        </authorList>
    </citation>
    <scope>NUCLEOTIDE SEQUENCE [LARGE SCALE GENOMIC DNA]</scope>
    <source>
        <strain evidence="6 7">JCM 17540</strain>
    </source>
</reference>
<dbReference type="InterPro" id="IPR036388">
    <property type="entry name" value="WH-like_DNA-bd_sf"/>
</dbReference>
<dbReference type="InterPro" id="IPR036390">
    <property type="entry name" value="WH_DNA-bd_sf"/>
</dbReference>
<dbReference type="SUPFAM" id="SSF46785">
    <property type="entry name" value="Winged helix' DNA-binding domain"/>
    <property type="match status" value="1"/>
</dbReference>
<dbReference type="InterPro" id="IPR005119">
    <property type="entry name" value="LysR_subst-bd"/>
</dbReference>
<evidence type="ECO:0000256" key="2">
    <source>
        <dbReference type="ARBA" id="ARBA00023015"/>
    </source>
</evidence>
<comment type="similarity">
    <text evidence="1">Belongs to the LysR transcriptional regulatory family.</text>
</comment>
<dbReference type="Pfam" id="PF03466">
    <property type="entry name" value="LysR_substrate"/>
    <property type="match status" value="1"/>
</dbReference>
<feature type="domain" description="HTH lysR-type" evidence="5">
    <location>
        <begin position="1"/>
        <end position="58"/>
    </location>
</feature>
<dbReference type="PRINTS" id="PR00039">
    <property type="entry name" value="HTHLYSR"/>
</dbReference>
<sequence length="288" mass="30639">MDPRRLLIFRAIARAGSLSAGARELGWTQPAVSQQVHRLEREAGTQLFIRSTRGVELTDAGQALMRQADAIASHLDAARTEMDAYAEGRRGRVRLVAFPTALAAVVPDALAGLARTHPGIDVTIDEAEPPEAVEAIRSGDADLALTFRYAGEPFDPDLPATPIGTEPLRLVLPAGHRAVESLEDLADEPWVAGCERCRIHLLNVCSAAGFTPRIQHTTDDYVVVQALVARGLGVAILPDSALRAYRHPGTEAVELPGIGERILELVARPGTERVAAVAAVTAALTPVA</sequence>
<organism evidence="6 7">
    <name type="scientific">Tessaracoccus defluvii</name>
    <dbReference type="NCBI Taxonomy" id="1285901"/>
    <lineage>
        <taxon>Bacteria</taxon>
        <taxon>Bacillati</taxon>
        <taxon>Actinomycetota</taxon>
        <taxon>Actinomycetes</taxon>
        <taxon>Propionibacteriales</taxon>
        <taxon>Propionibacteriaceae</taxon>
        <taxon>Tessaracoccus</taxon>
    </lineage>
</organism>
<dbReference type="SUPFAM" id="SSF53850">
    <property type="entry name" value="Periplasmic binding protein-like II"/>
    <property type="match status" value="1"/>
</dbReference>
<keyword evidence="3" id="KW-0238">DNA-binding</keyword>
<dbReference type="GO" id="GO:0003700">
    <property type="term" value="F:DNA-binding transcription factor activity"/>
    <property type="evidence" value="ECO:0007669"/>
    <property type="project" value="InterPro"/>
</dbReference>
<dbReference type="InterPro" id="IPR000847">
    <property type="entry name" value="LysR_HTH_N"/>
</dbReference>
<dbReference type="Proteomes" id="UP000516117">
    <property type="component" value="Chromosome"/>
</dbReference>
<dbReference type="GO" id="GO:0003677">
    <property type="term" value="F:DNA binding"/>
    <property type="evidence" value="ECO:0007669"/>
    <property type="project" value="UniProtKB-KW"/>
</dbReference>
<dbReference type="PROSITE" id="PS50931">
    <property type="entry name" value="HTH_LYSR"/>
    <property type="match status" value="1"/>
</dbReference>
<dbReference type="PANTHER" id="PTHR30346:SF29">
    <property type="entry name" value="LYSR SUBSTRATE-BINDING"/>
    <property type="match status" value="1"/>
</dbReference>
<evidence type="ECO:0000256" key="3">
    <source>
        <dbReference type="ARBA" id="ARBA00023125"/>
    </source>
</evidence>
<evidence type="ECO:0000256" key="1">
    <source>
        <dbReference type="ARBA" id="ARBA00009437"/>
    </source>
</evidence>
<evidence type="ECO:0000256" key="4">
    <source>
        <dbReference type="ARBA" id="ARBA00023163"/>
    </source>
</evidence>
<keyword evidence="7" id="KW-1185">Reference proteome</keyword>
<dbReference type="Gene3D" id="3.40.190.10">
    <property type="entry name" value="Periplasmic binding protein-like II"/>
    <property type="match status" value="2"/>
</dbReference>
<dbReference type="Pfam" id="PF00126">
    <property type="entry name" value="HTH_1"/>
    <property type="match status" value="1"/>
</dbReference>
<dbReference type="KEGG" id="tdf:H9L22_17030"/>
<dbReference type="EMBL" id="CP060789">
    <property type="protein sequence ID" value="QNP55799.1"/>
    <property type="molecule type" value="Genomic_DNA"/>
</dbReference>
<evidence type="ECO:0000313" key="6">
    <source>
        <dbReference type="EMBL" id="QNP55799.1"/>
    </source>
</evidence>
<evidence type="ECO:0000313" key="7">
    <source>
        <dbReference type="Proteomes" id="UP000516117"/>
    </source>
</evidence>
<keyword evidence="4" id="KW-0804">Transcription</keyword>
<proteinExistence type="inferred from homology"/>
<dbReference type="RefSeq" id="WP_187720928.1">
    <property type="nucleotide sequence ID" value="NZ_BAABBL010000010.1"/>
</dbReference>
<dbReference type="AlphaFoldDB" id="A0A7H0H5I3"/>